<dbReference type="Gene3D" id="1.10.287.20">
    <property type="entry name" value="Ubiquinol-cytochrome C reductase hinge domain"/>
    <property type="match status" value="1"/>
</dbReference>
<dbReference type="InterPro" id="IPR003422">
    <property type="entry name" value="Cyt_b-c1_6"/>
</dbReference>
<comment type="subcellular location">
    <subcellularLocation>
        <location evidence="1">Mitochondrion inner membrane</location>
        <topology evidence="1">Peripheral membrane protein</topology>
        <orientation evidence="1">Intermembrane side</orientation>
    </subcellularLocation>
</comment>
<keyword evidence="13" id="KW-1185">Reference proteome</keyword>
<keyword evidence="9" id="KW-1015">Disulfide bond</keyword>
<dbReference type="EMBL" id="JBCAWK010000015">
    <property type="protein sequence ID" value="KAK8843407.1"/>
    <property type="molecule type" value="Genomic_DNA"/>
</dbReference>
<protein>
    <recommendedName>
        <fullName evidence="11">Ubiquinol-cytochrome C reductase hinge domain-containing protein</fullName>
    </recommendedName>
</protein>
<dbReference type="KEGG" id="kne:92184322"/>
<dbReference type="Pfam" id="PF02320">
    <property type="entry name" value="UCR_hinge"/>
    <property type="match status" value="1"/>
</dbReference>
<dbReference type="InterPro" id="IPR023184">
    <property type="entry name" value="Ubol_cytC_Rdtase_hinge_dom"/>
</dbReference>
<reference evidence="12 13" key="1">
    <citation type="journal article" date="2024" name="bioRxiv">
        <title>Comparative genomics of Cryptococcus and Kwoniella reveals pathogenesis evolution and contrasting karyotype dynamics via intercentromeric recombination or chromosome fusion.</title>
        <authorList>
            <person name="Coelho M.A."/>
            <person name="David-Palma M."/>
            <person name="Shea T."/>
            <person name="Bowers K."/>
            <person name="McGinley-Smith S."/>
            <person name="Mohammad A.W."/>
            <person name="Gnirke A."/>
            <person name="Yurkov A.M."/>
            <person name="Nowrousian M."/>
            <person name="Sun S."/>
            <person name="Cuomo C.A."/>
            <person name="Heitman J."/>
        </authorList>
    </citation>
    <scope>NUCLEOTIDE SEQUENCE [LARGE SCALE GENOMIC DNA]</scope>
    <source>
        <strain evidence="12 13">CBS 13917</strain>
    </source>
</reference>
<evidence type="ECO:0000256" key="9">
    <source>
        <dbReference type="ARBA" id="ARBA00023157"/>
    </source>
</evidence>
<sequence length="136" mass="14891">MVADNTPTTEQSSSPVAAQQEESSSFFSSLVSYFVPTAHAEAPEESTEEDSGDDSGEKPEEEEEEEEEEEPEDPAPAIREACEQGPCAEHLHHFQSCSTKVEEGKGFPGEDCVEEFFHLLHCVDPCAAPKVFKKLA</sequence>
<gene>
    <name evidence="12" type="ORF">IAR55_007064</name>
</gene>
<feature type="region of interest" description="Disordered" evidence="10">
    <location>
        <begin position="36"/>
        <end position="79"/>
    </location>
</feature>
<dbReference type="Proteomes" id="UP001388673">
    <property type="component" value="Unassembled WGS sequence"/>
</dbReference>
<keyword evidence="5" id="KW-0999">Mitochondrion inner membrane</keyword>
<feature type="compositionally biased region" description="Polar residues" evidence="10">
    <location>
        <begin position="1"/>
        <end position="16"/>
    </location>
</feature>
<accession>A0AAW0YCZ5</accession>
<evidence type="ECO:0000256" key="8">
    <source>
        <dbReference type="ARBA" id="ARBA00023136"/>
    </source>
</evidence>
<dbReference type="AlphaFoldDB" id="A0AAW0YCZ5"/>
<evidence type="ECO:0000313" key="13">
    <source>
        <dbReference type="Proteomes" id="UP001388673"/>
    </source>
</evidence>
<feature type="region of interest" description="Disordered" evidence="10">
    <location>
        <begin position="1"/>
        <end position="23"/>
    </location>
</feature>
<evidence type="ECO:0000256" key="2">
    <source>
        <dbReference type="ARBA" id="ARBA00006498"/>
    </source>
</evidence>
<evidence type="ECO:0000256" key="10">
    <source>
        <dbReference type="SAM" id="MobiDB-lite"/>
    </source>
</evidence>
<dbReference type="PANTHER" id="PTHR15336:SF0">
    <property type="entry name" value="CYTOCHROME B-C1 COMPLEX SUBUNIT 6, MITOCHONDRIAL"/>
    <property type="match status" value="1"/>
</dbReference>
<dbReference type="RefSeq" id="XP_066799355.1">
    <property type="nucleotide sequence ID" value="XM_066950140.1"/>
</dbReference>
<evidence type="ECO:0000256" key="4">
    <source>
        <dbReference type="ARBA" id="ARBA00022660"/>
    </source>
</evidence>
<keyword evidence="3" id="KW-0813">Transport</keyword>
<feature type="compositionally biased region" description="Acidic residues" evidence="10">
    <location>
        <begin position="43"/>
        <end position="73"/>
    </location>
</feature>
<evidence type="ECO:0000256" key="6">
    <source>
        <dbReference type="ARBA" id="ARBA00022982"/>
    </source>
</evidence>
<name>A0AAW0YCZ5_9TREE</name>
<evidence type="ECO:0000256" key="7">
    <source>
        <dbReference type="ARBA" id="ARBA00023128"/>
    </source>
</evidence>
<keyword evidence="6" id="KW-0249">Electron transport</keyword>
<evidence type="ECO:0000313" key="12">
    <source>
        <dbReference type="EMBL" id="KAK8843407.1"/>
    </source>
</evidence>
<dbReference type="GO" id="GO:0005743">
    <property type="term" value="C:mitochondrial inner membrane"/>
    <property type="evidence" value="ECO:0007669"/>
    <property type="project" value="UniProtKB-SubCell"/>
</dbReference>
<dbReference type="InterPro" id="IPR036811">
    <property type="entry name" value="Ubol_cytC_Rdtase_hinge_dom_sf"/>
</dbReference>
<comment type="similarity">
    <text evidence="2">Belongs to the UQCRH/QCR6 family.</text>
</comment>
<dbReference type="GeneID" id="92184322"/>
<keyword evidence="8" id="KW-0472">Membrane</keyword>
<proteinExistence type="inferred from homology"/>
<organism evidence="12 13">
    <name type="scientific">Kwoniella newhampshirensis</name>
    <dbReference type="NCBI Taxonomy" id="1651941"/>
    <lineage>
        <taxon>Eukaryota</taxon>
        <taxon>Fungi</taxon>
        <taxon>Dikarya</taxon>
        <taxon>Basidiomycota</taxon>
        <taxon>Agaricomycotina</taxon>
        <taxon>Tremellomycetes</taxon>
        <taxon>Tremellales</taxon>
        <taxon>Cryptococcaceae</taxon>
        <taxon>Kwoniella</taxon>
    </lineage>
</organism>
<dbReference type="FunFam" id="1.10.287.20:FF:000001">
    <property type="entry name" value="Cytochrome b-c1 complex subunit 6"/>
    <property type="match status" value="1"/>
</dbReference>
<feature type="domain" description="Ubiquinol-cytochrome C reductase hinge" evidence="11">
    <location>
        <begin position="73"/>
        <end position="135"/>
    </location>
</feature>
<keyword evidence="4" id="KW-0679">Respiratory chain</keyword>
<dbReference type="SUPFAM" id="SSF81531">
    <property type="entry name" value="Non-heme 11 kDa protein of cytochrome bc1 complex (Ubiquinol-cytochrome c reductase)"/>
    <property type="match status" value="1"/>
</dbReference>
<evidence type="ECO:0000256" key="1">
    <source>
        <dbReference type="ARBA" id="ARBA00004137"/>
    </source>
</evidence>
<evidence type="ECO:0000256" key="3">
    <source>
        <dbReference type="ARBA" id="ARBA00022448"/>
    </source>
</evidence>
<evidence type="ECO:0000259" key="11">
    <source>
        <dbReference type="Pfam" id="PF02320"/>
    </source>
</evidence>
<keyword evidence="7" id="KW-0496">Mitochondrion</keyword>
<dbReference type="PANTHER" id="PTHR15336">
    <property type="entry name" value="UBIQUINOL-CYTOCHROME C REDUCTASE COMPLEX 7.8 KDA PROTEIN"/>
    <property type="match status" value="1"/>
</dbReference>
<dbReference type="GO" id="GO:0006122">
    <property type="term" value="P:mitochondrial electron transport, ubiquinol to cytochrome c"/>
    <property type="evidence" value="ECO:0007669"/>
    <property type="project" value="InterPro"/>
</dbReference>
<evidence type="ECO:0000256" key="5">
    <source>
        <dbReference type="ARBA" id="ARBA00022792"/>
    </source>
</evidence>
<comment type="caution">
    <text evidence="12">The sequence shown here is derived from an EMBL/GenBank/DDBJ whole genome shotgun (WGS) entry which is preliminary data.</text>
</comment>